<comment type="similarity">
    <text evidence="2">Belongs to the glutamate-gated ion channel (TC 1.A.10.1) family.</text>
</comment>
<evidence type="ECO:0000256" key="12">
    <source>
        <dbReference type="ARBA" id="ARBA00023303"/>
    </source>
</evidence>
<keyword evidence="7" id="KW-0406">Ion transport</keyword>
<sequence>MIFVAPSSQELDDVTGRIVVPFYHQVFALLVGERVLVYEIYDPHLGAKVIRQLGPGWTIPLGEAQLFATRTDLQGVELSAGIQQFQISPAIIMMPTNGPTKISGYIYEVWKELECLLNFTTDFKDSVDSYWGSKQLDGSWNGLIGMLIRREIDAAVTGLSTTHERRKVIAFTYTTYVRSFRVYFKLSNAQMTISTLMKVTPWEVFYTLTAIVGVAAVVRGLSRAVGLRGKLGDTWAMFDLLYGFCSQGVPWQCYPTLTSDRIVLGVTQLSGLIVFNIYSATLISKYSVQNDFVMFDTVTELVNSRQYSIGVVQGTADIEILQTLLEGVSLDNILWVDDAASGMAMVCNSSFAFLTTYRLSDNLLTKEPGPPCNPVYLQLSNVKDQLGIGVRKGWPYLRLFNYYLKRLDESGVLVRLQTKWNVRGNEESTERKQKSIDLKQVLPLFLLVCVGLVASWGWLLLEFTANKRNRAARKPVHQRKGTIPLGLSQES</sequence>
<keyword evidence="10" id="KW-0325">Glycoprotein</keyword>
<protein>
    <recommendedName>
        <fullName evidence="17">Ionotropic glutamate receptor L-glutamate and glycine-binding domain-containing protein</fullName>
    </recommendedName>
</protein>
<keyword evidence="6 13" id="KW-1133">Transmembrane helix</keyword>
<evidence type="ECO:0000256" key="2">
    <source>
        <dbReference type="ARBA" id="ARBA00008685"/>
    </source>
</evidence>
<evidence type="ECO:0000256" key="10">
    <source>
        <dbReference type="ARBA" id="ARBA00023180"/>
    </source>
</evidence>
<dbReference type="GO" id="GO:0005886">
    <property type="term" value="C:plasma membrane"/>
    <property type="evidence" value="ECO:0007669"/>
    <property type="project" value="UniProtKB-SubCell"/>
</dbReference>
<dbReference type="SMART" id="SM00079">
    <property type="entry name" value="PBPe"/>
    <property type="match status" value="1"/>
</dbReference>
<proteinExistence type="inferred from homology"/>
<feature type="domain" description="Ionotropic glutamate receptor L-glutamate and glycine-binding" evidence="15">
    <location>
        <begin position="89"/>
        <end position="149"/>
    </location>
</feature>
<evidence type="ECO:0000256" key="5">
    <source>
        <dbReference type="ARBA" id="ARBA00022692"/>
    </source>
</evidence>
<evidence type="ECO:0000256" key="3">
    <source>
        <dbReference type="ARBA" id="ARBA00022448"/>
    </source>
</evidence>
<feature type="domain" description="Ionotropic glutamate receptor C-terminal" evidence="14">
    <location>
        <begin position="86"/>
        <end position="423"/>
    </location>
</feature>
<evidence type="ECO:0000256" key="11">
    <source>
        <dbReference type="ARBA" id="ARBA00023286"/>
    </source>
</evidence>
<dbReference type="Pfam" id="PF10613">
    <property type="entry name" value="Lig_chan-Glu_bd"/>
    <property type="match status" value="1"/>
</dbReference>
<evidence type="ECO:0000256" key="13">
    <source>
        <dbReference type="SAM" id="Phobius"/>
    </source>
</evidence>
<keyword evidence="3" id="KW-0813">Transport</keyword>
<dbReference type="AlphaFoldDB" id="A0A7R9EYK0"/>
<dbReference type="GO" id="GO:0015276">
    <property type="term" value="F:ligand-gated monoatomic ion channel activity"/>
    <property type="evidence" value="ECO:0007669"/>
    <property type="project" value="InterPro"/>
</dbReference>
<comment type="subcellular location">
    <subcellularLocation>
        <location evidence="1">Cell membrane</location>
        <topology evidence="1">Multi-pass membrane protein</topology>
    </subcellularLocation>
</comment>
<keyword evidence="8 13" id="KW-0472">Membrane</keyword>
<name>A0A7R9EYK0_9NEOP</name>
<dbReference type="PANTHER" id="PTHR42643:SF42">
    <property type="entry name" value="IONOTROPIC GLUTAMATE RECEPTOR L-GLUTAMATE AND GLYCINE-BINDING DOMAIN-CONTAINING PROTEIN"/>
    <property type="match status" value="1"/>
</dbReference>
<keyword evidence="9" id="KW-0675">Receptor</keyword>
<evidence type="ECO:0000256" key="7">
    <source>
        <dbReference type="ARBA" id="ARBA00023065"/>
    </source>
</evidence>
<dbReference type="InterPro" id="IPR052192">
    <property type="entry name" value="Insect_Ionotropic_Sensory_Rcpt"/>
</dbReference>
<evidence type="ECO:0000256" key="4">
    <source>
        <dbReference type="ARBA" id="ARBA00022475"/>
    </source>
</evidence>
<evidence type="ECO:0000313" key="16">
    <source>
        <dbReference type="EMBL" id="CAD7443773.1"/>
    </source>
</evidence>
<keyword evidence="4" id="KW-1003">Cell membrane</keyword>
<organism evidence="16">
    <name type="scientific">Timema bartmani</name>
    <dbReference type="NCBI Taxonomy" id="61472"/>
    <lineage>
        <taxon>Eukaryota</taxon>
        <taxon>Metazoa</taxon>
        <taxon>Ecdysozoa</taxon>
        <taxon>Arthropoda</taxon>
        <taxon>Hexapoda</taxon>
        <taxon>Insecta</taxon>
        <taxon>Pterygota</taxon>
        <taxon>Neoptera</taxon>
        <taxon>Polyneoptera</taxon>
        <taxon>Phasmatodea</taxon>
        <taxon>Timematodea</taxon>
        <taxon>Timematoidea</taxon>
        <taxon>Timematidae</taxon>
        <taxon>Timema</taxon>
    </lineage>
</organism>
<evidence type="ECO:0000256" key="8">
    <source>
        <dbReference type="ARBA" id="ARBA00023136"/>
    </source>
</evidence>
<evidence type="ECO:0000259" key="15">
    <source>
        <dbReference type="SMART" id="SM00918"/>
    </source>
</evidence>
<feature type="transmembrane region" description="Helical" evidence="13">
    <location>
        <begin position="441"/>
        <end position="461"/>
    </location>
</feature>
<dbReference type="InterPro" id="IPR019594">
    <property type="entry name" value="Glu/Gly-bd"/>
</dbReference>
<keyword evidence="5 13" id="KW-0812">Transmembrane</keyword>
<evidence type="ECO:0000259" key="14">
    <source>
        <dbReference type="SMART" id="SM00079"/>
    </source>
</evidence>
<gene>
    <name evidence="16" type="ORF">TBIB3V08_LOCUS6172</name>
</gene>
<dbReference type="GO" id="GO:0050906">
    <property type="term" value="P:detection of stimulus involved in sensory perception"/>
    <property type="evidence" value="ECO:0007669"/>
    <property type="project" value="UniProtKB-ARBA"/>
</dbReference>
<evidence type="ECO:0008006" key="17">
    <source>
        <dbReference type="Google" id="ProtNLM"/>
    </source>
</evidence>
<evidence type="ECO:0000256" key="1">
    <source>
        <dbReference type="ARBA" id="ARBA00004651"/>
    </source>
</evidence>
<dbReference type="SMART" id="SM00918">
    <property type="entry name" value="Lig_chan-Glu_bd"/>
    <property type="match status" value="1"/>
</dbReference>
<evidence type="ECO:0000256" key="6">
    <source>
        <dbReference type="ARBA" id="ARBA00022989"/>
    </source>
</evidence>
<dbReference type="EMBL" id="OD566326">
    <property type="protein sequence ID" value="CAD7443773.1"/>
    <property type="molecule type" value="Genomic_DNA"/>
</dbReference>
<dbReference type="SUPFAM" id="SSF53850">
    <property type="entry name" value="Periplasmic binding protein-like II"/>
    <property type="match status" value="1"/>
</dbReference>
<keyword evidence="11" id="KW-1071">Ligand-gated ion channel</keyword>
<reference evidence="16" key="1">
    <citation type="submission" date="2020-11" db="EMBL/GenBank/DDBJ databases">
        <authorList>
            <person name="Tran Van P."/>
        </authorList>
    </citation>
    <scope>NUCLEOTIDE SEQUENCE</scope>
</reference>
<dbReference type="Gene3D" id="3.40.190.10">
    <property type="entry name" value="Periplasmic binding protein-like II"/>
    <property type="match status" value="3"/>
</dbReference>
<accession>A0A7R9EYK0</accession>
<dbReference type="PANTHER" id="PTHR42643">
    <property type="entry name" value="IONOTROPIC RECEPTOR 20A-RELATED"/>
    <property type="match status" value="1"/>
</dbReference>
<evidence type="ECO:0000256" key="9">
    <source>
        <dbReference type="ARBA" id="ARBA00023170"/>
    </source>
</evidence>
<keyword evidence="12" id="KW-0407">Ion channel</keyword>
<dbReference type="InterPro" id="IPR001320">
    <property type="entry name" value="Iontro_rcpt_C"/>
</dbReference>